<protein>
    <recommendedName>
        <fullName evidence="2">DUF4010 domain-containing protein</fullName>
    </recommendedName>
</protein>
<sequence>MLLMLALVIASLLVAQFKSRSDEPDTTTVLAAILTFGLGYMLWGDHKLLPASLAITMTALLYYREELHEVPHRLTRRDVSSFFQFAAVAFILLPVLPDETYGPYAVLNPYQTGWLVVLISAISLTGYVVLRLLGGKTGILVLGLLGGLVSTTATTLIYARYCRRQSGFTELSATIILLSHLTLFIRIGIVVAVLQLSLLRPMLPWLIAGFLAGLVYAVLMYRRLGGGSTQSELPELEVGNPAELKVAVGFAISFALVLLLVAWMNDVFSDTGVYIVAFLSGLTDVDAITVSNLRLYSLGNISASVALIAVVVAFVANLLFKLGIVVVVGGKALRAPVGKGFLLLVIGAVAGLGLSLLRV</sequence>
<keyword evidence="1" id="KW-1133">Transmembrane helix</keyword>
<evidence type="ECO:0000313" key="3">
    <source>
        <dbReference type="EMBL" id="GGO87199.1"/>
    </source>
</evidence>
<comment type="caution">
    <text evidence="3">The sequence shown here is derived from an EMBL/GenBank/DDBJ whole genome shotgun (WGS) entry which is preliminary data.</text>
</comment>
<keyword evidence="1" id="KW-0812">Transmembrane</keyword>
<feature type="transmembrane region" description="Helical" evidence="1">
    <location>
        <begin position="242"/>
        <end position="265"/>
    </location>
</feature>
<dbReference type="PANTHER" id="PTHR39084:SF1">
    <property type="entry name" value="DUF4010 DOMAIN-CONTAINING PROTEIN"/>
    <property type="match status" value="1"/>
</dbReference>
<dbReference type="Pfam" id="PF13194">
    <property type="entry name" value="DUF4010"/>
    <property type="match status" value="1"/>
</dbReference>
<keyword evidence="4" id="KW-1185">Reference proteome</keyword>
<dbReference type="InterPro" id="IPR025105">
    <property type="entry name" value="DUF4010"/>
</dbReference>
<feature type="transmembrane region" description="Helical" evidence="1">
    <location>
        <begin position="139"/>
        <end position="159"/>
    </location>
</feature>
<proteinExistence type="predicted"/>
<name>A0A917ZNE3_9GAMM</name>
<evidence type="ECO:0000259" key="2">
    <source>
        <dbReference type="Pfam" id="PF13194"/>
    </source>
</evidence>
<dbReference type="EMBL" id="BMLT01000012">
    <property type="protein sequence ID" value="GGO87199.1"/>
    <property type="molecule type" value="Genomic_DNA"/>
</dbReference>
<dbReference type="PANTHER" id="PTHR39084">
    <property type="entry name" value="MEMBRANE PROTEIN-RELATED"/>
    <property type="match status" value="1"/>
</dbReference>
<feature type="transmembrane region" description="Helical" evidence="1">
    <location>
        <begin position="27"/>
        <end position="43"/>
    </location>
</feature>
<accession>A0A917ZNE3</accession>
<feature type="transmembrane region" description="Helical" evidence="1">
    <location>
        <begin position="271"/>
        <end position="293"/>
    </location>
</feature>
<feature type="transmembrane region" description="Helical" evidence="1">
    <location>
        <begin position="113"/>
        <end position="133"/>
    </location>
</feature>
<organism evidence="3 4">
    <name type="scientific">Marinobacterium nitratireducens</name>
    <dbReference type="NCBI Taxonomy" id="518897"/>
    <lineage>
        <taxon>Bacteria</taxon>
        <taxon>Pseudomonadati</taxon>
        <taxon>Pseudomonadota</taxon>
        <taxon>Gammaproteobacteria</taxon>
        <taxon>Oceanospirillales</taxon>
        <taxon>Oceanospirillaceae</taxon>
        <taxon>Marinobacterium</taxon>
    </lineage>
</organism>
<feature type="transmembrane region" description="Helical" evidence="1">
    <location>
        <begin position="83"/>
        <end position="101"/>
    </location>
</feature>
<dbReference type="AlphaFoldDB" id="A0A917ZNE3"/>
<keyword evidence="1" id="KW-0472">Membrane</keyword>
<feature type="domain" description="DUF4010" evidence="2">
    <location>
        <begin position="117"/>
        <end position="329"/>
    </location>
</feature>
<evidence type="ECO:0000313" key="4">
    <source>
        <dbReference type="Proteomes" id="UP000599578"/>
    </source>
</evidence>
<feature type="transmembrane region" description="Helical" evidence="1">
    <location>
        <begin position="171"/>
        <end position="196"/>
    </location>
</feature>
<gene>
    <name evidence="3" type="ORF">GCM10011348_39830</name>
</gene>
<reference evidence="3 4" key="1">
    <citation type="journal article" date="2014" name="Int. J. Syst. Evol. Microbiol.">
        <title>Complete genome sequence of Corynebacterium casei LMG S-19264T (=DSM 44701T), isolated from a smear-ripened cheese.</title>
        <authorList>
            <consortium name="US DOE Joint Genome Institute (JGI-PGF)"/>
            <person name="Walter F."/>
            <person name="Albersmeier A."/>
            <person name="Kalinowski J."/>
            <person name="Ruckert C."/>
        </authorList>
    </citation>
    <scope>NUCLEOTIDE SEQUENCE [LARGE SCALE GENOMIC DNA]</scope>
    <source>
        <strain evidence="3 4">CGMCC 1.7286</strain>
    </source>
</reference>
<feature type="transmembrane region" description="Helical" evidence="1">
    <location>
        <begin position="305"/>
        <end position="328"/>
    </location>
</feature>
<feature type="transmembrane region" description="Helical" evidence="1">
    <location>
        <begin position="202"/>
        <end position="221"/>
    </location>
</feature>
<dbReference type="Proteomes" id="UP000599578">
    <property type="component" value="Unassembled WGS sequence"/>
</dbReference>
<feature type="transmembrane region" description="Helical" evidence="1">
    <location>
        <begin position="340"/>
        <end position="357"/>
    </location>
</feature>
<evidence type="ECO:0000256" key="1">
    <source>
        <dbReference type="SAM" id="Phobius"/>
    </source>
</evidence>